<keyword evidence="3" id="KW-0597">Phosphoprotein</keyword>
<dbReference type="Pfam" id="PF08447">
    <property type="entry name" value="PAS_3"/>
    <property type="match status" value="1"/>
</dbReference>
<feature type="domain" description="PAC" evidence="8">
    <location>
        <begin position="309"/>
        <end position="360"/>
    </location>
</feature>
<dbReference type="SUPFAM" id="SSF55781">
    <property type="entry name" value="GAF domain-like"/>
    <property type="match status" value="1"/>
</dbReference>
<organism evidence="9">
    <name type="scientific">uncultured Desulfobacterium sp</name>
    <dbReference type="NCBI Taxonomy" id="201089"/>
    <lineage>
        <taxon>Bacteria</taxon>
        <taxon>Pseudomonadati</taxon>
        <taxon>Thermodesulfobacteriota</taxon>
        <taxon>Desulfobacteria</taxon>
        <taxon>Desulfobacterales</taxon>
        <taxon>Desulfobacteriaceae</taxon>
        <taxon>Desulfobacterium</taxon>
        <taxon>environmental samples</taxon>
    </lineage>
</organism>
<dbReference type="Gene3D" id="3.30.450.20">
    <property type="entry name" value="PAS domain"/>
    <property type="match status" value="3"/>
</dbReference>
<dbReference type="SUPFAM" id="SSF47384">
    <property type="entry name" value="Homodimeric domain of signal transducing histidine kinase"/>
    <property type="match status" value="1"/>
</dbReference>
<dbReference type="PRINTS" id="PR00344">
    <property type="entry name" value="BCTRLSENSOR"/>
</dbReference>
<evidence type="ECO:0000256" key="3">
    <source>
        <dbReference type="ARBA" id="ARBA00022553"/>
    </source>
</evidence>
<dbReference type="PANTHER" id="PTHR43304">
    <property type="entry name" value="PHYTOCHROME-LIKE PROTEIN CPH1"/>
    <property type="match status" value="1"/>
</dbReference>
<dbReference type="InterPro" id="IPR003594">
    <property type="entry name" value="HATPase_dom"/>
</dbReference>
<dbReference type="InterPro" id="IPR013655">
    <property type="entry name" value="PAS_fold_3"/>
</dbReference>
<dbReference type="NCBIfam" id="TIGR00229">
    <property type="entry name" value="sensory_box"/>
    <property type="match status" value="1"/>
</dbReference>
<evidence type="ECO:0000259" key="7">
    <source>
        <dbReference type="PROSITE" id="PS50109"/>
    </source>
</evidence>
<evidence type="ECO:0000256" key="2">
    <source>
        <dbReference type="ARBA" id="ARBA00012438"/>
    </source>
</evidence>
<dbReference type="Pfam" id="PF00512">
    <property type="entry name" value="HisKA"/>
    <property type="match status" value="1"/>
</dbReference>
<dbReference type="InterPro" id="IPR036890">
    <property type="entry name" value="HATPase_C_sf"/>
</dbReference>
<dbReference type="InterPro" id="IPR003018">
    <property type="entry name" value="GAF"/>
</dbReference>
<feature type="coiled-coil region" evidence="6">
    <location>
        <begin position="189"/>
        <end position="241"/>
    </location>
</feature>
<accession>A0A445MRA3</accession>
<dbReference type="PROSITE" id="PS50109">
    <property type="entry name" value="HIS_KIN"/>
    <property type="match status" value="1"/>
</dbReference>
<dbReference type="CDD" id="cd00082">
    <property type="entry name" value="HisKA"/>
    <property type="match status" value="1"/>
</dbReference>
<feature type="domain" description="Histidine kinase" evidence="7">
    <location>
        <begin position="689"/>
        <end position="905"/>
    </location>
</feature>
<dbReference type="SMART" id="SM00388">
    <property type="entry name" value="HisKA"/>
    <property type="match status" value="1"/>
</dbReference>
<keyword evidence="5 9" id="KW-0418">Kinase</keyword>
<dbReference type="Gene3D" id="1.10.287.130">
    <property type="match status" value="1"/>
</dbReference>
<dbReference type="Pfam" id="PF08448">
    <property type="entry name" value="PAS_4"/>
    <property type="match status" value="1"/>
</dbReference>
<keyword evidence="4 9" id="KW-0808">Transferase</keyword>
<gene>
    <name evidence="9" type="ORF">PITCH_A1150010</name>
</gene>
<dbReference type="InterPro" id="IPR005467">
    <property type="entry name" value="His_kinase_dom"/>
</dbReference>
<dbReference type="CDD" id="cd00130">
    <property type="entry name" value="PAS"/>
    <property type="match status" value="2"/>
</dbReference>
<dbReference type="InterPro" id="IPR000700">
    <property type="entry name" value="PAS-assoc_C"/>
</dbReference>
<dbReference type="Gene3D" id="3.30.565.10">
    <property type="entry name" value="Histidine kinase-like ATPase, C-terminal domain"/>
    <property type="match status" value="1"/>
</dbReference>
<dbReference type="InterPro" id="IPR003661">
    <property type="entry name" value="HisK_dim/P_dom"/>
</dbReference>
<protein>
    <recommendedName>
        <fullName evidence="2">histidine kinase</fullName>
        <ecNumber evidence="2">2.7.13.3</ecNumber>
    </recommendedName>
</protein>
<dbReference type="SMART" id="SM00091">
    <property type="entry name" value="PAS"/>
    <property type="match status" value="2"/>
</dbReference>
<dbReference type="InterPro" id="IPR029016">
    <property type="entry name" value="GAF-like_dom_sf"/>
</dbReference>
<name>A0A445MRA3_9BACT</name>
<dbReference type="InterPro" id="IPR052162">
    <property type="entry name" value="Sensor_kinase/Photoreceptor"/>
</dbReference>
<keyword evidence="6" id="KW-0175">Coiled coil</keyword>
<evidence type="ECO:0000259" key="8">
    <source>
        <dbReference type="PROSITE" id="PS50113"/>
    </source>
</evidence>
<dbReference type="FunFam" id="3.30.565.10:FF:000006">
    <property type="entry name" value="Sensor histidine kinase WalK"/>
    <property type="match status" value="1"/>
</dbReference>
<dbReference type="InterPro" id="IPR000014">
    <property type="entry name" value="PAS"/>
</dbReference>
<dbReference type="InterPro" id="IPR013656">
    <property type="entry name" value="PAS_4"/>
</dbReference>
<dbReference type="SUPFAM" id="SSF55785">
    <property type="entry name" value="PYP-like sensor domain (PAS domain)"/>
    <property type="match status" value="3"/>
</dbReference>
<dbReference type="Pfam" id="PF01590">
    <property type="entry name" value="GAF"/>
    <property type="match status" value="1"/>
</dbReference>
<sequence length="909" mass="103700">MDKNSQRHTGKDETVSIGGSALIPADTAAEEVTSSSTIAFRKAKDHIGIRVGEMTAELEQANSTLKKEFVDRRRPDEAVKNERKRFYDVLETMPAYLVLLTPDYHVPFANRFFRERFGESHGQRCFEYLFGRNEPCETCETYTVLKTMTPNEWEWTGPDGRCYYVYDFPFTDTDSSTLIMEMGIDITDRKRTEEELLIYKEHLEEMVRERTAELESKNLQLAAEIAERKQTEDALLRAKEEWERTFSSVPDMIAILDDQHRILRANPAMSRRLGCGADKCVGLPCYSVVHGTDAPPAFCPHTRTLADGKGYTAEVHEDRLGGYFLVSTTPILDEQGRMMGSVHVARDITERKLVEKQLREGEDDLNRAQAIANIGSWRLNIQKNELLWSEEAHRIFGVPKGTSLTYETFLGVVHPDDRAYVNRTWNAALSGRPYDIEHRIVVGDEIKWVRERAELEWGKDGKLLGGFGTSQDVTEKKQSEQTLLKNQERFRLLSETAGQLLTTMDPQRIVNELCIKVMTHLDCDVFFNFLADENTGRLRLNACAGIPEEEVRKIEWLDYGVAVCGCVARDGLPMVAEDIFHNPNPLTELVRSYGIQAYACNPLMMQDRLLGTLSFGTRTRTYFSPDDLALMKTVTDQVAIAMERIKLLEELRTSRDELEIRVKERTAELLKTNEALEKSNRDLEDFAHVSSHDLQEPLRKIQTFSNMLITGYQELLDDKACDFLKRMQRAAERMQDLITDLLKYSRVRTRPEPFTMVGLKDSAVESVTDLNIMCEETQAEILIDDLPLIEADPVQMRQLFQNLFGNALKYHGKHAPVIRVYSVQSPFDGFCEVHVKDNGIGFDEKYLDKIFDPFQRLHGQSSPYSGTGMGLAICRRIVERHGGSITARSLPGEGSTFIVRLPVRQESEK</sequence>
<dbReference type="SUPFAM" id="SSF55874">
    <property type="entry name" value="ATPase domain of HSP90 chaperone/DNA topoisomerase II/histidine kinase"/>
    <property type="match status" value="1"/>
</dbReference>
<dbReference type="Gene3D" id="3.30.450.40">
    <property type="match status" value="1"/>
</dbReference>
<dbReference type="Gene3D" id="2.10.70.100">
    <property type="match status" value="1"/>
</dbReference>
<evidence type="ECO:0000256" key="6">
    <source>
        <dbReference type="SAM" id="Coils"/>
    </source>
</evidence>
<dbReference type="Pfam" id="PF02518">
    <property type="entry name" value="HATPase_c"/>
    <property type="match status" value="1"/>
</dbReference>
<dbReference type="SMART" id="SM00065">
    <property type="entry name" value="GAF"/>
    <property type="match status" value="1"/>
</dbReference>
<dbReference type="SMART" id="SM00387">
    <property type="entry name" value="HATPase_c"/>
    <property type="match status" value="1"/>
</dbReference>
<dbReference type="GO" id="GO:0000155">
    <property type="term" value="F:phosphorelay sensor kinase activity"/>
    <property type="evidence" value="ECO:0007669"/>
    <property type="project" value="InterPro"/>
</dbReference>
<evidence type="ECO:0000313" key="9">
    <source>
        <dbReference type="EMBL" id="SPD71975.1"/>
    </source>
</evidence>
<dbReference type="EMBL" id="OJIN01000019">
    <property type="protein sequence ID" value="SPD71975.1"/>
    <property type="molecule type" value="Genomic_DNA"/>
</dbReference>
<reference evidence="9" key="1">
    <citation type="submission" date="2018-01" db="EMBL/GenBank/DDBJ databases">
        <authorList>
            <person name="Regsiter A."/>
            <person name="William W."/>
        </authorList>
    </citation>
    <scope>NUCLEOTIDE SEQUENCE</scope>
    <source>
        <strain evidence="9">TRIP AH-1</strain>
    </source>
</reference>
<dbReference type="SMART" id="SM00086">
    <property type="entry name" value="PAC"/>
    <property type="match status" value="3"/>
</dbReference>
<evidence type="ECO:0000256" key="4">
    <source>
        <dbReference type="ARBA" id="ARBA00022679"/>
    </source>
</evidence>
<dbReference type="EC" id="2.7.13.3" evidence="2"/>
<comment type="catalytic activity">
    <reaction evidence="1">
        <text>ATP + protein L-histidine = ADP + protein N-phospho-L-histidine.</text>
        <dbReference type="EC" id="2.7.13.3"/>
    </reaction>
</comment>
<dbReference type="InterPro" id="IPR036097">
    <property type="entry name" value="HisK_dim/P_sf"/>
</dbReference>
<dbReference type="InterPro" id="IPR001610">
    <property type="entry name" value="PAC"/>
</dbReference>
<dbReference type="InterPro" id="IPR004358">
    <property type="entry name" value="Sig_transdc_His_kin-like_C"/>
</dbReference>
<dbReference type="InterPro" id="IPR035965">
    <property type="entry name" value="PAS-like_dom_sf"/>
</dbReference>
<proteinExistence type="predicted"/>
<dbReference type="PANTHER" id="PTHR43304:SF1">
    <property type="entry name" value="PAC DOMAIN-CONTAINING PROTEIN"/>
    <property type="match status" value="1"/>
</dbReference>
<evidence type="ECO:0000256" key="1">
    <source>
        <dbReference type="ARBA" id="ARBA00000085"/>
    </source>
</evidence>
<evidence type="ECO:0000256" key="5">
    <source>
        <dbReference type="ARBA" id="ARBA00022777"/>
    </source>
</evidence>
<dbReference type="PROSITE" id="PS50113">
    <property type="entry name" value="PAC"/>
    <property type="match status" value="1"/>
</dbReference>
<dbReference type="AlphaFoldDB" id="A0A445MRA3"/>